<proteinExistence type="predicted"/>
<gene>
    <name evidence="1" type="ORF">LG649_16280</name>
</gene>
<name>A0A9X1I4P0_9FLAO</name>
<organism evidence="1 2">
    <name type="scientific">Neotamlana laminarinivorans</name>
    <dbReference type="NCBI Taxonomy" id="2883124"/>
    <lineage>
        <taxon>Bacteria</taxon>
        <taxon>Pseudomonadati</taxon>
        <taxon>Bacteroidota</taxon>
        <taxon>Flavobacteriia</taxon>
        <taxon>Flavobacteriales</taxon>
        <taxon>Flavobacteriaceae</taxon>
        <taxon>Neotamlana</taxon>
    </lineage>
</organism>
<keyword evidence="2" id="KW-1185">Reference proteome</keyword>
<evidence type="ECO:0000313" key="2">
    <source>
        <dbReference type="Proteomes" id="UP001139199"/>
    </source>
</evidence>
<sequence length="62" mass="7640">CQIQILSSFFSEIIQSFKFFRNQKFLKFGIFRRMSERYDLQRVCISLVALEIREDFQIKKLR</sequence>
<dbReference type="Proteomes" id="UP001139199">
    <property type="component" value="Unassembled WGS sequence"/>
</dbReference>
<dbReference type="RefSeq" id="WP_226544846.1">
    <property type="nucleotide sequence ID" value="NZ_JAJAPW010000117.1"/>
</dbReference>
<evidence type="ECO:0000313" key="1">
    <source>
        <dbReference type="EMBL" id="MCB4800407.1"/>
    </source>
</evidence>
<reference evidence="1" key="1">
    <citation type="submission" date="2021-10" db="EMBL/GenBank/DDBJ databases">
        <title>Tamlana sargassums sp. nov., and Tamlana laminarinivorans sp. nov., two new bacteria isolated from the brown alga.</title>
        <authorList>
            <person name="Li J."/>
        </authorList>
    </citation>
    <scope>NUCLEOTIDE SEQUENCE</scope>
    <source>
        <strain evidence="1">PT2-4</strain>
    </source>
</reference>
<comment type="caution">
    <text evidence="1">The sequence shown here is derived from an EMBL/GenBank/DDBJ whole genome shotgun (WGS) entry which is preliminary data.</text>
</comment>
<dbReference type="EMBL" id="JAJAPW010000117">
    <property type="protein sequence ID" value="MCB4800407.1"/>
    <property type="molecule type" value="Genomic_DNA"/>
</dbReference>
<feature type="non-terminal residue" evidence="1">
    <location>
        <position position="1"/>
    </location>
</feature>
<dbReference type="AlphaFoldDB" id="A0A9X1I4P0"/>
<protein>
    <submittedName>
        <fullName evidence="1">Uncharacterized protein</fullName>
    </submittedName>
</protein>
<accession>A0A9X1I4P0</accession>